<protein>
    <submittedName>
        <fullName evidence="1">Uncharacterized protein</fullName>
    </submittedName>
</protein>
<dbReference type="KEGG" id="mbry:B1812_11520"/>
<dbReference type="AlphaFoldDB" id="A0A1W6MVI0"/>
<dbReference type="Proteomes" id="UP000193978">
    <property type="component" value="Chromosome"/>
</dbReference>
<dbReference type="RefSeq" id="WP_085771711.1">
    <property type="nucleotide sequence ID" value="NZ_AP027149.1"/>
</dbReference>
<dbReference type="EMBL" id="CP019948">
    <property type="protein sequence ID" value="ARN81594.1"/>
    <property type="molecule type" value="Genomic_DNA"/>
</dbReference>
<keyword evidence="2" id="KW-1185">Reference proteome</keyword>
<proteinExistence type="predicted"/>
<evidence type="ECO:0000313" key="2">
    <source>
        <dbReference type="Proteomes" id="UP000193978"/>
    </source>
</evidence>
<evidence type="ECO:0000313" key="1">
    <source>
        <dbReference type="EMBL" id="ARN81594.1"/>
    </source>
</evidence>
<dbReference type="OrthoDB" id="8450524at2"/>
<sequence>MVIADMIHSCSNAHVAKAAVRCIGGAFAERVAAAARQKGMEMGGFVAILVQEFARCADGETMQALSREIVGADQPILRGLTCLLEPSLEVEELVGAEGDDSIESVSALYDRRKCGSVAYAH</sequence>
<name>A0A1W6MVI0_9HYPH</name>
<gene>
    <name evidence="1" type="ORF">B1812_11520</name>
</gene>
<accession>A0A1W6MVI0</accession>
<reference evidence="1 2" key="1">
    <citation type="submission" date="2017-02" db="EMBL/GenBank/DDBJ databases">
        <authorList>
            <person name="Peterson S.W."/>
        </authorList>
    </citation>
    <scope>NUCLEOTIDE SEQUENCE [LARGE SCALE GENOMIC DNA]</scope>
    <source>
        <strain evidence="1 2">S285</strain>
    </source>
</reference>
<organism evidence="1 2">
    <name type="scientific">Methylocystis bryophila</name>
    <dbReference type="NCBI Taxonomy" id="655015"/>
    <lineage>
        <taxon>Bacteria</taxon>
        <taxon>Pseudomonadati</taxon>
        <taxon>Pseudomonadota</taxon>
        <taxon>Alphaproteobacteria</taxon>
        <taxon>Hyphomicrobiales</taxon>
        <taxon>Methylocystaceae</taxon>
        <taxon>Methylocystis</taxon>
    </lineage>
</organism>